<proteinExistence type="predicted"/>
<reference evidence="6 7" key="1">
    <citation type="submission" date="2020-04" db="EMBL/GenBank/DDBJ databases">
        <authorList>
            <person name="De Canck E."/>
        </authorList>
    </citation>
    <scope>NUCLEOTIDE SEQUENCE [LARGE SCALE GENOMIC DNA]</scope>
    <source>
        <strain evidence="6 7">LMG 28138</strain>
    </source>
</reference>
<dbReference type="InterPro" id="IPR055178">
    <property type="entry name" value="RsdA/BaiN/AoA(So)-like_dom"/>
</dbReference>
<feature type="domain" description="RsdA/BaiN/AoA(So)-like Rossmann fold-like" evidence="4">
    <location>
        <begin position="178"/>
        <end position="449"/>
    </location>
</feature>
<dbReference type="InterPro" id="IPR023166">
    <property type="entry name" value="BaiN-like_dom_sf"/>
</dbReference>
<dbReference type="Proteomes" id="UP000494115">
    <property type="component" value="Unassembled WGS sequence"/>
</dbReference>
<feature type="domain" description="RsdA/BaiN/AoA(So)-like Rossmann fold-like" evidence="4">
    <location>
        <begin position="12"/>
        <end position="149"/>
    </location>
</feature>
<dbReference type="PANTHER" id="PTHR42887">
    <property type="entry name" value="OS12G0638800 PROTEIN"/>
    <property type="match status" value="1"/>
</dbReference>
<organism evidence="6 7">
    <name type="scientific">Pararobbsia alpina</name>
    <dbReference type="NCBI Taxonomy" id="621374"/>
    <lineage>
        <taxon>Bacteria</taxon>
        <taxon>Pseudomonadati</taxon>
        <taxon>Pseudomonadota</taxon>
        <taxon>Betaproteobacteria</taxon>
        <taxon>Burkholderiales</taxon>
        <taxon>Burkholderiaceae</taxon>
        <taxon>Pararobbsia</taxon>
    </lineage>
</organism>
<evidence type="ECO:0000259" key="5">
    <source>
        <dbReference type="Pfam" id="PF22780"/>
    </source>
</evidence>
<dbReference type="AlphaFoldDB" id="A0A6S7AVI4"/>
<dbReference type="EMBL" id="CADIKM010000002">
    <property type="protein sequence ID" value="CAB3779120.1"/>
    <property type="molecule type" value="Genomic_DNA"/>
</dbReference>
<comment type="cofactor">
    <cofactor evidence="1">
        <name>FAD</name>
        <dbReference type="ChEBI" id="CHEBI:57692"/>
    </cofactor>
</comment>
<keyword evidence="2" id="KW-0285">Flavoprotein</keyword>
<dbReference type="RefSeq" id="WP_175103375.1">
    <property type="nucleotide sequence ID" value="NZ_CADIKM010000002.1"/>
</dbReference>
<dbReference type="InterPro" id="IPR036188">
    <property type="entry name" value="FAD/NAD-bd_sf"/>
</dbReference>
<dbReference type="InterPro" id="IPR057661">
    <property type="entry name" value="RsdA/BaiN/AoA(So)_Rossmann"/>
</dbReference>
<dbReference type="Gene3D" id="1.10.8.260">
    <property type="entry name" value="HI0933 insert domain-like"/>
    <property type="match status" value="1"/>
</dbReference>
<dbReference type="PANTHER" id="PTHR42887:SF1">
    <property type="entry name" value="BLR3961 PROTEIN"/>
    <property type="match status" value="1"/>
</dbReference>
<evidence type="ECO:0000256" key="1">
    <source>
        <dbReference type="ARBA" id="ARBA00001974"/>
    </source>
</evidence>
<evidence type="ECO:0008006" key="8">
    <source>
        <dbReference type="Google" id="ProtNLM"/>
    </source>
</evidence>
<dbReference type="SUPFAM" id="SSF51905">
    <property type="entry name" value="FAD/NAD(P)-binding domain"/>
    <property type="match status" value="1"/>
</dbReference>
<gene>
    <name evidence="6" type="ORF">LMG28138_00799</name>
</gene>
<dbReference type="PRINTS" id="PR00419">
    <property type="entry name" value="ADXRDTASE"/>
</dbReference>
<keyword evidence="3" id="KW-0274">FAD</keyword>
<dbReference type="SUPFAM" id="SSF160996">
    <property type="entry name" value="HI0933 insert domain-like"/>
    <property type="match status" value="1"/>
</dbReference>
<dbReference type="Gene3D" id="3.50.50.60">
    <property type="entry name" value="FAD/NAD(P)-binding domain"/>
    <property type="match status" value="1"/>
</dbReference>
<dbReference type="Pfam" id="PF03486">
    <property type="entry name" value="HI0933_like"/>
    <property type="match status" value="2"/>
</dbReference>
<dbReference type="Gene3D" id="2.40.30.10">
    <property type="entry name" value="Translation factors"/>
    <property type="match status" value="1"/>
</dbReference>
<feature type="domain" description="RsdA/BaiN/AoA(So)-like insert" evidence="5">
    <location>
        <begin position="237"/>
        <end position="397"/>
    </location>
</feature>
<evidence type="ECO:0000313" key="7">
    <source>
        <dbReference type="Proteomes" id="UP000494115"/>
    </source>
</evidence>
<dbReference type="InterPro" id="IPR022460">
    <property type="entry name" value="Flavoprotein_PP4765"/>
</dbReference>
<accession>A0A6S7AVI4</accession>
<sequence length="467" mass="49541">MLAVLPAHVTRTVAVIGGGPAGLMAAETLAAAGLRVDVFDAMPSVGRKFLMAGKGGMNLTHSEPIEAFLARYGSRRDAIAPLLDLLNPDALRAWVHGLGIDTFVGTSGRVFPTDMKAAPMLRAWLHRLRESGVRFHMRHRWIGWNAQPQSNEDAPVGDPCGHTRVVNTTNSKLESGGSEASRRSSHTLRFATSDGEKDFAADAVVLALGGGSWPRLGSDAAWVPLLAAQGIEIVPLQAANCGFDADWSEHFRSHHAGEFLKSVAMAVAPGDRSEAEGAIFRQGEFVVTESGIEGSLVYALSSRIRERINQDGHATLLLDLTPGLSHERVLSEVTHPRGSRSMSSHLRSRLGISGVKAGLLHECLSKEAFSDLEQLAGAIKSLPLNVVRARPIAEAISSAGGIAFEALDARLMIRQRPGVFCAGEMLDWEAPTGGYLLTACFASGVAAGQGAIAYLDNAQKAGKAEPA</sequence>
<dbReference type="InterPro" id="IPR004792">
    <property type="entry name" value="BaiN-like"/>
</dbReference>
<evidence type="ECO:0000256" key="2">
    <source>
        <dbReference type="ARBA" id="ARBA00022630"/>
    </source>
</evidence>
<evidence type="ECO:0000259" key="4">
    <source>
        <dbReference type="Pfam" id="PF03486"/>
    </source>
</evidence>
<evidence type="ECO:0000313" key="6">
    <source>
        <dbReference type="EMBL" id="CAB3779120.1"/>
    </source>
</evidence>
<dbReference type="Pfam" id="PF22780">
    <property type="entry name" value="HI0933_like_1st"/>
    <property type="match status" value="1"/>
</dbReference>
<keyword evidence="7" id="KW-1185">Reference proteome</keyword>
<dbReference type="NCBIfam" id="TIGR03862">
    <property type="entry name" value="flavo_PP4765"/>
    <property type="match status" value="1"/>
</dbReference>
<name>A0A6S7AVI4_9BURK</name>
<evidence type="ECO:0000256" key="3">
    <source>
        <dbReference type="ARBA" id="ARBA00022827"/>
    </source>
</evidence>
<protein>
    <recommendedName>
        <fullName evidence="8">3-dehydro-bile acid delta(4,6)-reductase</fullName>
    </recommendedName>
</protein>